<dbReference type="EC" id="1.5.1.34" evidence="4"/>
<dbReference type="SUPFAM" id="SSF55469">
    <property type="entry name" value="FMN-dependent nitroreductase-like"/>
    <property type="match status" value="1"/>
</dbReference>
<dbReference type="Gene3D" id="3.40.109.10">
    <property type="entry name" value="NADH Oxidase"/>
    <property type="match status" value="1"/>
</dbReference>
<keyword evidence="2 4" id="KW-0560">Oxidoreductase</keyword>
<evidence type="ECO:0000256" key="1">
    <source>
        <dbReference type="ARBA" id="ARBA00007118"/>
    </source>
</evidence>
<keyword evidence="5" id="KW-1185">Reference proteome</keyword>
<accession>C9Y4A6</accession>
<dbReference type="InterPro" id="IPR029479">
    <property type="entry name" value="Nitroreductase"/>
</dbReference>
<dbReference type="GO" id="GO:0004155">
    <property type="term" value="F:6,7-dihydropteridine reductase activity"/>
    <property type="evidence" value="ECO:0007669"/>
    <property type="project" value="UniProtKB-EC"/>
</dbReference>
<protein>
    <submittedName>
        <fullName evidence="4">Oxygen-insensitive NAD(P)H nitroreductase</fullName>
        <ecNumber evidence="4">1.5.1.34</ecNumber>
    </submittedName>
</protein>
<dbReference type="EMBL" id="FN543093">
    <property type="protein sequence ID" value="CBA30832.1"/>
    <property type="molecule type" value="Genomic_DNA"/>
</dbReference>
<reference evidence="5" key="2">
    <citation type="journal article" date="2011" name="J. Bacteriol.">
        <title>Complete genome sequence of Cronobacter turicensis LMG 23827, a food-borne pathogen causing deaths in neonates.</title>
        <authorList>
            <person name="Stephan R."/>
            <person name="Lehner A."/>
            <person name="Tischler P."/>
            <person name="Rattei T."/>
        </authorList>
    </citation>
    <scope>NUCLEOTIDE SEQUENCE [LARGE SCALE GENOMIC DNA]</scope>
    <source>
        <strain evidence="5">DSM 18703 / CCUG 55852 / LMG 23827 / z3032</strain>
    </source>
</reference>
<dbReference type="HOGENOM" id="CLU_070764_4_1_6"/>
<evidence type="ECO:0000313" key="4">
    <source>
        <dbReference type="EMBL" id="CBA30832.1"/>
    </source>
</evidence>
<gene>
    <name evidence="4" type="primary">nfnB</name>
    <name evidence="4" type="ordered locus">Ctu_21120</name>
</gene>
<dbReference type="PATRIC" id="fig|693216.3.peg.1995"/>
<feature type="domain" description="Nitroreductase" evidence="3">
    <location>
        <begin position="23"/>
        <end position="206"/>
    </location>
</feature>
<dbReference type="NCBIfam" id="NF008275">
    <property type="entry name" value="PRK11053.1"/>
    <property type="match status" value="1"/>
</dbReference>
<sequence length="230" mass="25816">MPAAVTDGAAFNRETFMNLNEIIRTRHTSKAYDNSRKLTAEQQQELLDLLRFSPSSVNSQPWHFFAVTTEEGKQQILPALMDANQVKAKNAAMTVVFTIKEELNEAHLLQLLEKEQQDGRYDSDEARAGNDKGRRFFVGLNSQTPEQQREWMTRQAYLALGFLLLGAAAMGLDATPIEGFHPEKMDEVLGLKEKGLRSVVVATIGYRSDADFNATLPKSRLDQDVVITQL</sequence>
<dbReference type="KEGG" id="ctu:CTU_21120"/>
<dbReference type="AlphaFoldDB" id="C9Y4A6"/>
<name>C9Y4A6_CROTZ</name>
<proteinExistence type="inferred from homology"/>
<evidence type="ECO:0000256" key="2">
    <source>
        <dbReference type="ARBA" id="ARBA00023002"/>
    </source>
</evidence>
<dbReference type="PANTHER" id="PTHR43673:SF10">
    <property type="entry name" value="NADH DEHYDROGENASE_NAD(P)H NITROREDUCTASE XCC3605-RELATED"/>
    <property type="match status" value="1"/>
</dbReference>
<reference evidence="4 5" key="1">
    <citation type="journal article" date="2010" name="J. Bacteriol.">
        <title>Complete Genome Sequence of Cronobacter turicensis LMG 23827, a foodborne pathogen causing deaths in neonates.</title>
        <authorList>
            <person name="Stephan R."/>
            <person name="Lehner A."/>
            <person name="Tischler P."/>
            <person name="Rattei T."/>
        </authorList>
    </citation>
    <scope>NUCLEOTIDE SEQUENCE [LARGE SCALE GENOMIC DNA]</scope>
    <source>
        <strain evidence="5">DSM 18703 / CCUG 55852 / LMG 23827 / z3032</strain>
    </source>
</reference>
<dbReference type="PANTHER" id="PTHR43673">
    <property type="entry name" value="NAD(P)H NITROREDUCTASE YDGI-RELATED"/>
    <property type="match status" value="1"/>
</dbReference>
<dbReference type="InterPro" id="IPR000415">
    <property type="entry name" value="Nitroreductase-like"/>
</dbReference>
<dbReference type="Pfam" id="PF00881">
    <property type="entry name" value="Nitroreductase"/>
    <property type="match status" value="1"/>
</dbReference>
<dbReference type="Proteomes" id="UP000002069">
    <property type="component" value="Chromosome"/>
</dbReference>
<comment type="similarity">
    <text evidence="1">Belongs to the nitroreductase family.</text>
</comment>
<organism evidence="4 5">
    <name type="scientific">Cronobacter turicensis (strain DSM 18703 / CCUG 55852 / LMG 23827 / z3032)</name>
    <dbReference type="NCBI Taxonomy" id="693216"/>
    <lineage>
        <taxon>Bacteria</taxon>
        <taxon>Pseudomonadati</taxon>
        <taxon>Pseudomonadota</taxon>
        <taxon>Gammaproteobacteria</taxon>
        <taxon>Enterobacterales</taxon>
        <taxon>Enterobacteriaceae</taxon>
        <taxon>Cronobacter</taxon>
    </lineage>
</organism>
<evidence type="ECO:0000259" key="3">
    <source>
        <dbReference type="Pfam" id="PF00881"/>
    </source>
</evidence>
<evidence type="ECO:0000313" key="5">
    <source>
        <dbReference type="Proteomes" id="UP000002069"/>
    </source>
</evidence>